<accession>A0AAN8FIR6</accession>
<evidence type="ECO:0000256" key="1">
    <source>
        <dbReference type="SAM" id="MobiDB-lite"/>
    </source>
</evidence>
<proteinExistence type="predicted"/>
<organism evidence="2 3">
    <name type="scientific">Trichostrongylus colubriformis</name>
    <name type="common">Black scour worm</name>
    <dbReference type="NCBI Taxonomy" id="6319"/>
    <lineage>
        <taxon>Eukaryota</taxon>
        <taxon>Metazoa</taxon>
        <taxon>Ecdysozoa</taxon>
        <taxon>Nematoda</taxon>
        <taxon>Chromadorea</taxon>
        <taxon>Rhabditida</taxon>
        <taxon>Rhabditina</taxon>
        <taxon>Rhabditomorpha</taxon>
        <taxon>Strongyloidea</taxon>
        <taxon>Trichostrongylidae</taxon>
        <taxon>Trichostrongylus</taxon>
    </lineage>
</organism>
<protein>
    <submittedName>
        <fullName evidence="2">Uncharacterized protein</fullName>
    </submittedName>
</protein>
<name>A0AAN8FIR6_TRICO</name>
<comment type="caution">
    <text evidence="2">The sequence shown here is derived from an EMBL/GenBank/DDBJ whole genome shotgun (WGS) entry which is preliminary data.</text>
</comment>
<dbReference type="Proteomes" id="UP001331761">
    <property type="component" value="Unassembled WGS sequence"/>
</dbReference>
<reference evidence="2 3" key="1">
    <citation type="submission" date="2019-10" db="EMBL/GenBank/DDBJ databases">
        <title>Assembly and Annotation for the nematode Trichostrongylus colubriformis.</title>
        <authorList>
            <person name="Martin J."/>
        </authorList>
    </citation>
    <scope>NUCLEOTIDE SEQUENCE [LARGE SCALE GENOMIC DNA]</scope>
    <source>
        <strain evidence="2">G859</strain>
        <tissue evidence="2">Whole worm</tissue>
    </source>
</reference>
<keyword evidence="3" id="KW-1185">Reference proteome</keyword>
<dbReference type="AlphaFoldDB" id="A0AAN8FIR6"/>
<sequence length="51" mass="6064">MMETEARSKRRRERSILVSAAYRVRKSVDRAARRHKSRMKSKRGREHAPSP</sequence>
<evidence type="ECO:0000313" key="2">
    <source>
        <dbReference type="EMBL" id="KAK5974937.1"/>
    </source>
</evidence>
<dbReference type="EMBL" id="WIXE01013622">
    <property type="protein sequence ID" value="KAK5974937.1"/>
    <property type="molecule type" value="Genomic_DNA"/>
</dbReference>
<feature type="region of interest" description="Disordered" evidence="1">
    <location>
        <begin position="26"/>
        <end position="51"/>
    </location>
</feature>
<feature type="non-terminal residue" evidence="2">
    <location>
        <position position="51"/>
    </location>
</feature>
<feature type="compositionally biased region" description="Basic residues" evidence="1">
    <location>
        <begin position="32"/>
        <end position="45"/>
    </location>
</feature>
<gene>
    <name evidence="2" type="ORF">GCK32_021063</name>
</gene>
<evidence type="ECO:0000313" key="3">
    <source>
        <dbReference type="Proteomes" id="UP001331761"/>
    </source>
</evidence>